<feature type="domain" description="4Fe-4S His(Cys)3-ligated-type" evidence="9">
    <location>
        <begin position="78"/>
        <end position="117"/>
    </location>
</feature>
<dbReference type="Proteomes" id="UP000256650">
    <property type="component" value="Unassembled WGS sequence"/>
</dbReference>
<feature type="domain" description="4Fe-4S ferredoxin-type" evidence="7">
    <location>
        <begin position="136"/>
        <end position="165"/>
    </location>
</feature>
<dbReference type="PROSITE" id="PS51669">
    <property type="entry name" value="4FE4S_MOW_BIS_MGD"/>
    <property type="match status" value="1"/>
</dbReference>
<dbReference type="EMBL" id="NXLS01000011">
    <property type="protein sequence ID" value="RDU61812.1"/>
    <property type="molecule type" value="Genomic_DNA"/>
</dbReference>
<dbReference type="CDD" id="cd00207">
    <property type="entry name" value="fer2"/>
    <property type="match status" value="1"/>
</dbReference>
<dbReference type="InterPro" id="IPR036010">
    <property type="entry name" value="2Fe-2S_ferredoxin-like_sf"/>
</dbReference>
<dbReference type="GO" id="GO:0051539">
    <property type="term" value="F:4 iron, 4 sulfur cluster binding"/>
    <property type="evidence" value="ECO:0007669"/>
    <property type="project" value="UniProtKB-KW"/>
</dbReference>
<dbReference type="PROSITE" id="PS51085">
    <property type="entry name" value="2FE2S_FER_2"/>
    <property type="match status" value="1"/>
</dbReference>
<organism evidence="10 11">
    <name type="scientific">Helicobacter ganmani</name>
    <dbReference type="NCBI Taxonomy" id="60246"/>
    <lineage>
        <taxon>Bacteria</taxon>
        <taxon>Pseudomonadati</taxon>
        <taxon>Campylobacterota</taxon>
        <taxon>Epsilonproteobacteria</taxon>
        <taxon>Campylobacterales</taxon>
        <taxon>Helicobacteraceae</taxon>
        <taxon>Helicobacter</taxon>
    </lineage>
</organism>
<dbReference type="RefSeq" id="WP_115552226.1">
    <property type="nucleotide sequence ID" value="NZ_CAPHNE010000065.1"/>
</dbReference>
<dbReference type="NCBIfam" id="NF006305">
    <property type="entry name" value="PRK08493.1"/>
    <property type="match status" value="1"/>
</dbReference>
<evidence type="ECO:0000256" key="5">
    <source>
        <dbReference type="ARBA" id="ARBA00023014"/>
    </source>
</evidence>
<name>A0A3D8I9I0_9HELI</name>
<dbReference type="SUPFAM" id="SSF54292">
    <property type="entry name" value="2Fe-2S ferredoxin-like"/>
    <property type="match status" value="1"/>
</dbReference>
<dbReference type="PROSITE" id="PS51379">
    <property type="entry name" value="4FE4S_FER_2"/>
    <property type="match status" value="2"/>
</dbReference>
<evidence type="ECO:0000259" key="6">
    <source>
        <dbReference type="PROSITE" id="PS51085"/>
    </source>
</evidence>
<dbReference type="InterPro" id="IPR050123">
    <property type="entry name" value="Prok_molybdopt-oxidoreductase"/>
</dbReference>
<dbReference type="GO" id="GO:0003954">
    <property type="term" value="F:NADH dehydrogenase activity"/>
    <property type="evidence" value="ECO:0007669"/>
    <property type="project" value="TreeGrafter"/>
</dbReference>
<dbReference type="Gene3D" id="3.30.70.20">
    <property type="match status" value="1"/>
</dbReference>
<reference evidence="10 11" key="1">
    <citation type="submission" date="2018-04" db="EMBL/GenBank/DDBJ databases">
        <title>Novel Campyloabacter and Helicobacter Species and Strains.</title>
        <authorList>
            <person name="Mannion A.J."/>
            <person name="Shen Z."/>
            <person name="Fox J.G."/>
        </authorList>
    </citation>
    <scope>NUCLEOTIDE SEQUENCE [LARGE SCALE GENOMIC DNA]</scope>
    <source>
        <strain evidence="10 11">MIT 99-5101</strain>
    </source>
</reference>
<dbReference type="OrthoDB" id="9816402at2"/>
<evidence type="ECO:0000256" key="2">
    <source>
        <dbReference type="ARBA" id="ARBA00022723"/>
    </source>
</evidence>
<feature type="domain" description="4Fe-4S Mo/W bis-MGD-type" evidence="8">
    <location>
        <begin position="237"/>
        <end position="296"/>
    </location>
</feature>
<sequence>MEKIKVTIEGCEILCEEGESILNAARANEVFIPAICYLSCASPTLACKMCMVEADGKRVYACNAKVKEGMQILVNTKEIEEERKAIMQAYVVNHPLQCGVCDKSGECELQNYTHYVGVDEQNYAMKDDEKKFDSWGKAVYDPNLCIVCERCVTLCKDKIGKSHIKAQKREGDMPSKEYKDIMPKDAYGVWTKFKKSLIGLNGVEAEACADCAECVSVCPVGALTIGHFQYRSNAWELEKIPSTCVHCGNGCALTYEVKQSGIGGDERKVYRVSSDWNFSTLCPAGRLGFDVNNRQVQKDKEAFNASIAAFKEAQTIRFAGNISNEEALILQNLKEKFGYKLVCEEVYPFKRFLDSYLKVSGSLGNANQKDITQSTFVMCFGGALSYDMPVVTHKINNAMKQNKGANLAYFHTMQDVVVNRFVKTTINGIYKPNSEEALALLLASVCIPREQMPLSLKSQIERYERKEMQTITKEVKKKVKVKELDKEGNVVLDEEGNEKFIEKEEVEKIAQEVEVITSALYDYCGGLKESIEATKNGIQGAKNPILIVGFDVYRAKNSENIAKILGYIENLSMVKILLLPPTTNALGIALICELDKEGVGYSIGYNAQGHYRIGVGAENSLQMPYLNEQEGTLVNVDKRVVPLTPATSYNGYELNDIAKVLGLEYESTIDYTSELSIEKGFKSVEYDDLKFGFLNDGSEVRGYLLGVHFPKEPLEISPIELTELESYNLYARNPIAHFSESTLQSAYLDTKNGLQCSEAYAQKLGINAGDKVEVRFANGEVVETLAILDKEMEGEFAALGVCEFEEFKLFPTTRYANVSLKVLV</sequence>
<feature type="domain" description="2Fe-2S ferredoxin-type" evidence="6">
    <location>
        <begin position="2"/>
        <end position="78"/>
    </location>
</feature>
<keyword evidence="11" id="KW-1185">Reference proteome</keyword>
<dbReference type="InterPro" id="IPR019574">
    <property type="entry name" value="NADH_UbQ_OxRdtase_Gsu_4Fe4S-bd"/>
</dbReference>
<feature type="domain" description="4Fe-4S ferredoxin-type" evidence="7">
    <location>
        <begin position="199"/>
        <end position="228"/>
    </location>
</feature>
<keyword evidence="1" id="KW-0004">4Fe-4S</keyword>
<dbReference type="GeneID" id="82536379"/>
<dbReference type="PROSITE" id="PS00198">
    <property type="entry name" value="4FE4S_FER_1"/>
    <property type="match status" value="1"/>
</dbReference>
<dbReference type="SMART" id="SM00926">
    <property type="entry name" value="Molybdop_Fe4S4"/>
    <property type="match status" value="1"/>
</dbReference>
<dbReference type="Gene3D" id="2.20.25.90">
    <property type="entry name" value="ADC-like domains"/>
    <property type="match status" value="1"/>
</dbReference>
<evidence type="ECO:0000313" key="11">
    <source>
        <dbReference type="Proteomes" id="UP000256650"/>
    </source>
</evidence>
<dbReference type="SMART" id="SM00929">
    <property type="entry name" value="NADH-G_4Fe-4S_3"/>
    <property type="match status" value="1"/>
</dbReference>
<keyword evidence="5" id="KW-0411">Iron-sulfur</keyword>
<dbReference type="SUPFAM" id="SSF54862">
    <property type="entry name" value="4Fe-4S ferredoxins"/>
    <property type="match status" value="1"/>
</dbReference>
<dbReference type="Pfam" id="PF10588">
    <property type="entry name" value="NADH-G_4Fe-4S_3"/>
    <property type="match status" value="1"/>
</dbReference>
<dbReference type="PANTHER" id="PTHR43105:SF14">
    <property type="entry name" value="FORMATE DEHYDROGENASE H"/>
    <property type="match status" value="1"/>
</dbReference>
<dbReference type="InterPro" id="IPR006963">
    <property type="entry name" value="Mopterin_OxRdtase_4Fe-4S_dom"/>
</dbReference>
<dbReference type="Pfam" id="PF13510">
    <property type="entry name" value="Fer2_4"/>
    <property type="match status" value="1"/>
</dbReference>
<gene>
    <name evidence="10" type="ORF">CQA43_08810</name>
</gene>
<evidence type="ECO:0000259" key="7">
    <source>
        <dbReference type="PROSITE" id="PS51379"/>
    </source>
</evidence>
<dbReference type="GO" id="GO:0046872">
    <property type="term" value="F:metal ion binding"/>
    <property type="evidence" value="ECO:0007669"/>
    <property type="project" value="UniProtKB-KW"/>
</dbReference>
<dbReference type="PROSITE" id="PS51839">
    <property type="entry name" value="4FE4S_HC3"/>
    <property type="match status" value="1"/>
</dbReference>
<evidence type="ECO:0000256" key="3">
    <source>
        <dbReference type="ARBA" id="ARBA00023002"/>
    </source>
</evidence>
<accession>A0A3D8I9I0</accession>
<proteinExistence type="predicted"/>
<dbReference type="PANTHER" id="PTHR43105">
    <property type="entry name" value="RESPIRATORY NITRATE REDUCTASE"/>
    <property type="match status" value="1"/>
</dbReference>
<dbReference type="SUPFAM" id="SSF53706">
    <property type="entry name" value="Formate dehydrogenase/DMSO reductase, domains 1-3"/>
    <property type="match status" value="1"/>
</dbReference>
<dbReference type="GO" id="GO:0016020">
    <property type="term" value="C:membrane"/>
    <property type="evidence" value="ECO:0007669"/>
    <property type="project" value="TreeGrafter"/>
</dbReference>
<dbReference type="AlphaFoldDB" id="A0A3D8I9I0"/>
<evidence type="ECO:0000259" key="8">
    <source>
        <dbReference type="PROSITE" id="PS51669"/>
    </source>
</evidence>
<protein>
    <submittedName>
        <fullName evidence="10">NADH-quinone oxidoreductase subunit G</fullName>
    </submittedName>
</protein>
<dbReference type="GO" id="GO:0022904">
    <property type="term" value="P:respiratory electron transport chain"/>
    <property type="evidence" value="ECO:0007669"/>
    <property type="project" value="TreeGrafter"/>
</dbReference>
<dbReference type="InterPro" id="IPR017896">
    <property type="entry name" value="4Fe4S_Fe-S-bd"/>
</dbReference>
<evidence type="ECO:0000259" key="9">
    <source>
        <dbReference type="PROSITE" id="PS51839"/>
    </source>
</evidence>
<dbReference type="InterPro" id="IPR001041">
    <property type="entry name" value="2Fe-2S_ferredoxin-type"/>
</dbReference>
<comment type="caution">
    <text evidence="10">The sequence shown here is derived from an EMBL/GenBank/DDBJ whole genome shotgun (WGS) entry which is preliminary data.</text>
</comment>
<keyword evidence="4" id="KW-0408">Iron</keyword>
<evidence type="ECO:0000256" key="1">
    <source>
        <dbReference type="ARBA" id="ARBA00022485"/>
    </source>
</evidence>
<dbReference type="Gene3D" id="3.10.20.740">
    <property type="match status" value="1"/>
</dbReference>
<evidence type="ECO:0000313" key="10">
    <source>
        <dbReference type="EMBL" id="RDU61812.1"/>
    </source>
</evidence>
<keyword evidence="3" id="KW-0560">Oxidoreductase</keyword>
<dbReference type="InterPro" id="IPR017900">
    <property type="entry name" value="4Fe4S_Fe_S_CS"/>
</dbReference>
<keyword evidence="2" id="KW-0479">Metal-binding</keyword>
<evidence type="ECO:0000256" key="4">
    <source>
        <dbReference type="ARBA" id="ARBA00023004"/>
    </source>
</evidence>